<proteinExistence type="predicted"/>
<dbReference type="Proteomes" id="UP000762676">
    <property type="component" value="Unassembled WGS sequence"/>
</dbReference>
<gene>
    <name evidence="1" type="ORF">ElyMa_002303500</name>
</gene>
<evidence type="ECO:0000313" key="2">
    <source>
        <dbReference type="Proteomes" id="UP000762676"/>
    </source>
</evidence>
<keyword evidence="1" id="KW-0695">RNA-directed DNA polymerase</keyword>
<name>A0AAV4G4Y6_9GAST</name>
<dbReference type="PANTHER" id="PTHR19446">
    <property type="entry name" value="REVERSE TRANSCRIPTASES"/>
    <property type="match status" value="1"/>
</dbReference>
<comment type="caution">
    <text evidence="1">The sequence shown here is derived from an EMBL/GenBank/DDBJ whole genome shotgun (WGS) entry which is preliminary data.</text>
</comment>
<organism evidence="1 2">
    <name type="scientific">Elysia marginata</name>
    <dbReference type="NCBI Taxonomy" id="1093978"/>
    <lineage>
        <taxon>Eukaryota</taxon>
        <taxon>Metazoa</taxon>
        <taxon>Spiralia</taxon>
        <taxon>Lophotrochozoa</taxon>
        <taxon>Mollusca</taxon>
        <taxon>Gastropoda</taxon>
        <taxon>Heterobranchia</taxon>
        <taxon>Euthyneura</taxon>
        <taxon>Panpulmonata</taxon>
        <taxon>Sacoglossa</taxon>
        <taxon>Placobranchoidea</taxon>
        <taxon>Plakobranchidae</taxon>
        <taxon>Elysia</taxon>
    </lineage>
</organism>
<keyword evidence="1" id="KW-0808">Transferase</keyword>
<accession>A0AAV4G4Y6</accession>
<keyword evidence="2" id="KW-1185">Reference proteome</keyword>
<keyword evidence="1" id="KW-0548">Nucleotidyltransferase</keyword>
<sequence>MSYTRWKKVEASAKRIKAHKASGKGGLPTEDYQYGGDQLLDKLKGLLTSCWTKGEVPPLGIALVIVMIQYKSKREKPDCSNYEGMILLSIAGKILALVLLHRMIPACAEEVLPGSQCRFRANHGTADMIFFSDAREVQRAEYCTLGSLQRPDESDRRGQQRKVQEHLRVPGEPPRFVAIEHKVYTGQKSQVKHSGEF</sequence>
<dbReference type="EMBL" id="BMAT01004771">
    <property type="protein sequence ID" value="GFR80028.1"/>
    <property type="molecule type" value="Genomic_DNA"/>
</dbReference>
<evidence type="ECO:0000313" key="1">
    <source>
        <dbReference type="EMBL" id="GFR80028.1"/>
    </source>
</evidence>
<dbReference type="GO" id="GO:0003964">
    <property type="term" value="F:RNA-directed DNA polymerase activity"/>
    <property type="evidence" value="ECO:0007669"/>
    <property type="project" value="UniProtKB-KW"/>
</dbReference>
<dbReference type="AlphaFoldDB" id="A0AAV4G4Y6"/>
<reference evidence="1 2" key="1">
    <citation type="journal article" date="2021" name="Elife">
        <title>Chloroplast acquisition without the gene transfer in kleptoplastic sea slugs, Plakobranchus ocellatus.</title>
        <authorList>
            <person name="Maeda T."/>
            <person name="Takahashi S."/>
            <person name="Yoshida T."/>
            <person name="Shimamura S."/>
            <person name="Takaki Y."/>
            <person name="Nagai Y."/>
            <person name="Toyoda A."/>
            <person name="Suzuki Y."/>
            <person name="Arimoto A."/>
            <person name="Ishii H."/>
            <person name="Satoh N."/>
            <person name="Nishiyama T."/>
            <person name="Hasebe M."/>
            <person name="Maruyama T."/>
            <person name="Minagawa J."/>
            <person name="Obokata J."/>
            <person name="Shigenobu S."/>
        </authorList>
    </citation>
    <scope>NUCLEOTIDE SEQUENCE [LARGE SCALE GENOMIC DNA]</scope>
</reference>
<protein>
    <submittedName>
        <fullName evidence="1">RNA-directed DNA polymerase from mobile element jockey-like protein</fullName>
    </submittedName>
</protein>